<dbReference type="Pfam" id="PF13975">
    <property type="entry name" value="gag-asp_proteas"/>
    <property type="match status" value="1"/>
</dbReference>
<comment type="caution">
    <text evidence="3">The sequence shown here is derived from an EMBL/GenBank/DDBJ whole genome shotgun (WGS) entry which is preliminary data.</text>
</comment>
<keyword evidence="3" id="KW-0378">Hydrolase</keyword>
<feature type="signal peptide" evidence="2">
    <location>
        <begin position="1"/>
        <end position="24"/>
    </location>
</feature>
<accession>A0A926VCV5</accession>
<evidence type="ECO:0000256" key="1">
    <source>
        <dbReference type="SAM" id="MobiDB-lite"/>
    </source>
</evidence>
<reference evidence="3" key="2">
    <citation type="submission" date="2020-08" db="EMBL/GenBank/DDBJ databases">
        <authorList>
            <person name="Chen M."/>
            <person name="Teng W."/>
            <person name="Zhao L."/>
            <person name="Hu C."/>
            <person name="Zhou Y."/>
            <person name="Han B."/>
            <person name="Song L."/>
            <person name="Shu W."/>
        </authorList>
    </citation>
    <scope>NUCLEOTIDE SEQUENCE</scope>
    <source>
        <strain evidence="3">FACHB-1375</strain>
    </source>
</reference>
<keyword evidence="4" id="KW-1185">Reference proteome</keyword>
<protein>
    <submittedName>
        <fullName evidence="3">Retroviral-like aspartic protease family protein</fullName>
    </submittedName>
</protein>
<dbReference type="GO" id="GO:0008233">
    <property type="term" value="F:peptidase activity"/>
    <property type="evidence" value="ECO:0007669"/>
    <property type="project" value="UniProtKB-KW"/>
</dbReference>
<dbReference type="InterPro" id="IPR034122">
    <property type="entry name" value="Retropepsin-like_bacterial"/>
</dbReference>
<name>A0A926VCV5_9CYAN</name>
<dbReference type="RefSeq" id="WP_190462165.1">
    <property type="nucleotide sequence ID" value="NZ_JACJPW010000006.1"/>
</dbReference>
<dbReference type="PROSITE" id="PS51257">
    <property type="entry name" value="PROKAR_LIPOPROTEIN"/>
    <property type="match status" value="1"/>
</dbReference>
<proteinExistence type="predicted"/>
<keyword evidence="2" id="KW-0732">Signal</keyword>
<dbReference type="AlphaFoldDB" id="A0A926VCV5"/>
<dbReference type="Proteomes" id="UP000641646">
    <property type="component" value="Unassembled WGS sequence"/>
</dbReference>
<dbReference type="EMBL" id="JACJPW010000006">
    <property type="protein sequence ID" value="MBD2180209.1"/>
    <property type="molecule type" value="Genomic_DNA"/>
</dbReference>
<evidence type="ECO:0000256" key="2">
    <source>
        <dbReference type="SAM" id="SignalP"/>
    </source>
</evidence>
<dbReference type="Gene3D" id="2.40.70.10">
    <property type="entry name" value="Acid Proteases"/>
    <property type="match status" value="1"/>
</dbReference>
<evidence type="ECO:0000313" key="4">
    <source>
        <dbReference type="Proteomes" id="UP000641646"/>
    </source>
</evidence>
<dbReference type="InterPro" id="IPR021109">
    <property type="entry name" value="Peptidase_aspartic_dom_sf"/>
</dbReference>
<sequence length="293" mass="30659">MPKLSRPTALPILLFGTIALISVACNNNNSTTSPSSNAQPTVTPATTPASTTPVAKPISLAAKTTTSAVPQSDTYEQALVKAASANSISQSASSQDDWQIVSNKWQQAIELLKAVPAASPKYAIAKTKLKEYQQYLDYAQSRANPGSKPVSAISKCTGKPQKSSTIAAGTVFRVPIKRREGGTVVVDVNFFSLGLKQTHEMILDTGASGTVITPVMASALRVKPIGFAKANTASGQGVVFGVGCIDSMEVGGASVRNIPVAIGSALDIGLLGQDFFGGYDITIRNNVVEFRQR</sequence>
<organism evidence="3 4">
    <name type="scientific">Aerosakkonema funiforme FACHB-1375</name>
    <dbReference type="NCBI Taxonomy" id="2949571"/>
    <lineage>
        <taxon>Bacteria</taxon>
        <taxon>Bacillati</taxon>
        <taxon>Cyanobacteriota</taxon>
        <taxon>Cyanophyceae</taxon>
        <taxon>Oscillatoriophycideae</taxon>
        <taxon>Aerosakkonematales</taxon>
        <taxon>Aerosakkonemataceae</taxon>
        <taxon>Aerosakkonema</taxon>
    </lineage>
</organism>
<feature type="chain" id="PRO_5037449575" evidence="2">
    <location>
        <begin position="25"/>
        <end position="293"/>
    </location>
</feature>
<evidence type="ECO:0000313" key="3">
    <source>
        <dbReference type="EMBL" id="MBD2180209.1"/>
    </source>
</evidence>
<dbReference type="SUPFAM" id="SSF50630">
    <property type="entry name" value="Acid proteases"/>
    <property type="match status" value="1"/>
</dbReference>
<dbReference type="GO" id="GO:0006508">
    <property type="term" value="P:proteolysis"/>
    <property type="evidence" value="ECO:0007669"/>
    <property type="project" value="UniProtKB-KW"/>
</dbReference>
<feature type="region of interest" description="Disordered" evidence="1">
    <location>
        <begin position="29"/>
        <end position="54"/>
    </location>
</feature>
<dbReference type="CDD" id="cd05483">
    <property type="entry name" value="retropepsin_like_bacteria"/>
    <property type="match status" value="1"/>
</dbReference>
<reference evidence="3" key="1">
    <citation type="journal article" date="2015" name="ISME J.">
        <title>Draft Genome Sequence of Streptomyces incarnatus NRRL8089, which Produces the Nucleoside Antibiotic Sinefungin.</title>
        <authorList>
            <person name="Oshima K."/>
            <person name="Hattori M."/>
            <person name="Shimizu H."/>
            <person name="Fukuda K."/>
            <person name="Nemoto M."/>
            <person name="Inagaki K."/>
            <person name="Tamura T."/>
        </authorList>
    </citation>
    <scope>NUCLEOTIDE SEQUENCE</scope>
    <source>
        <strain evidence="3">FACHB-1375</strain>
    </source>
</reference>
<gene>
    <name evidence="3" type="ORF">H6G03_03610</name>
</gene>
<keyword evidence="3" id="KW-0645">Protease</keyword>